<keyword evidence="3" id="KW-1185">Reference proteome</keyword>
<evidence type="ECO:0000313" key="2">
    <source>
        <dbReference type="EMBL" id="CEL11745.1"/>
    </source>
</evidence>
<reference evidence="3" key="1">
    <citation type="journal article" date="2016" name="Genome Announc.">
        <title>Draft genome sequences of fungus Aspergillus calidoustus.</title>
        <authorList>
            <person name="Horn F."/>
            <person name="Linde J."/>
            <person name="Mattern D.J."/>
            <person name="Walther G."/>
            <person name="Guthke R."/>
            <person name="Scherlach K."/>
            <person name="Martin K."/>
            <person name="Brakhage A.A."/>
            <person name="Petzke L."/>
            <person name="Valiante V."/>
        </authorList>
    </citation>
    <scope>NUCLEOTIDE SEQUENCE [LARGE SCALE GENOMIC DNA]</scope>
    <source>
        <strain evidence="3">SF006504</strain>
    </source>
</reference>
<dbReference type="EMBL" id="CDMC01000031">
    <property type="protein sequence ID" value="CEL11745.1"/>
    <property type="molecule type" value="Genomic_DNA"/>
</dbReference>
<gene>
    <name evidence="2" type="ORF">ASPCAL14842</name>
</gene>
<dbReference type="Proteomes" id="UP000054771">
    <property type="component" value="Unassembled WGS sequence"/>
</dbReference>
<dbReference type="AlphaFoldDB" id="A0A0U5GH49"/>
<protein>
    <submittedName>
        <fullName evidence="2">Uncharacterized protein</fullName>
    </submittedName>
</protein>
<evidence type="ECO:0000313" key="3">
    <source>
        <dbReference type="Proteomes" id="UP000054771"/>
    </source>
</evidence>
<accession>A0A0U5GH49</accession>
<name>A0A0U5GH49_ASPCI</name>
<sequence>MGGVKVRVALAGFRGSRDSFPSSQGYWRNSMAETLAKNYFSKSHRHDRILGSEANYWSHATSSKPRPPWLPLDSARREDPDVSPRSAAPMHERQCTRNSFASGPGGGSYGRLLDIGGGATTHRYADHVLDNPFQTTGYGSYSEPQDSSVLNKTCWSCFGGATAA</sequence>
<feature type="region of interest" description="Disordered" evidence="1">
    <location>
        <begin position="58"/>
        <end position="103"/>
    </location>
</feature>
<evidence type="ECO:0000256" key="1">
    <source>
        <dbReference type="SAM" id="MobiDB-lite"/>
    </source>
</evidence>
<proteinExistence type="predicted"/>
<organism evidence="2 3">
    <name type="scientific">Aspergillus calidoustus</name>
    <dbReference type="NCBI Taxonomy" id="454130"/>
    <lineage>
        <taxon>Eukaryota</taxon>
        <taxon>Fungi</taxon>
        <taxon>Dikarya</taxon>
        <taxon>Ascomycota</taxon>
        <taxon>Pezizomycotina</taxon>
        <taxon>Eurotiomycetes</taxon>
        <taxon>Eurotiomycetidae</taxon>
        <taxon>Eurotiales</taxon>
        <taxon>Aspergillaceae</taxon>
        <taxon>Aspergillus</taxon>
        <taxon>Aspergillus subgen. Nidulantes</taxon>
    </lineage>
</organism>